<accession>A0ABW4DQ82</accession>
<evidence type="ECO:0000256" key="5">
    <source>
        <dbReference type="ARBA" id="ARBA00022692"/>
    </source>
</evidence>
<comment type="caution">
    <text evidence="11">The sequence shown here is derived from an EMBL/GenBank/DDBJ whole genome shotgun (WGS) entry which is preliminary data.</text>
</comment>
<evidence type="ECO:0000256" key="2">
    <source>
        <dbReference type="ARBA" id="ARBA00022448"/>
    </source>
</evidence>
<organism evidence="11 12">
    <name type="scientific">Lapidilactobacillus mulanensis</name>
    <dbReference type="NCBI Taxonomy" id="2485999"/>
    <lineage>
        <taxon>Bacteria</taxon>
        <taxon>Bacillati</taxon>
        <taxon>Bacillota</taxon>
        <taxon>Bacilli</taxon>
        <taxon>Lactobacillales</taxon>
        <taxon>Lactobacillaceae</taxon>
        <taxon>Lapidilactobacillus</taxon>
    </lineage>
</organism>
<evidence type="ECO:0000313" key="11">
    <source>
        <dbReference type="EMBL" id="MFD1465988.1"/>
    </source>
</evidence>
<keyword evidence="5 9" id="KW-0812">Transmembrane</keyword>
<feature type="transmembrane region" description="Helical" evidence="9">
    <location>
        <begin position="224"/>
        <end position="246"/>
    </location>
</feature>
<feature type="transmembrane region" description="Helical" evidence="9">
    <location>
        <begin position="66"/>
        <end position="88"/>
    </location>
</feature>
<evidence type="ECO:0000256" key="7">
    <source>
        <dbReference type="ARBA" id="ARBA00023136"/>
    </source>
</evidence>
<evidence type="ECO:0000256" key="8">
    <source>
        <dbReference type="PIRNR" id="PIRNR006351"/>
    </source>
</evidence>
<dbReference type="PANTHER" id="PTHR33989:SF10">
    <property type="entry name" value="PERMEASE IIC COMPONENT"/>
    <property type="match status" value="1"/>
</dbReference>
<feature type="transmembrane region" description="Helical" evidence="9">
    <location>
        <begin position="349"/>
        <end position="369"/>
    </location>
</feature>
<feature type="transmembrane region" description="Helical" evidence="9">
    <location>
        <begin position="400"/>
        <end position="418"/>
    </location>
</feature>
<evidence type="ECO:0000256" key="6">
    <source>
        <dbReference type="ARBA" id="ARBA00022989"/>
    </source>
</evidence>
<name>A0ABW4DQ82_9LACO</name>
<evidence type="ECO:0000313" key="12">
    <source>
        <dbReference type="Proteomes" id="UP001597244"/>
    </source>
</evidence>
<dbReference type="PROSITE" id="PS51105">
    <property type="entry name" value="PTS_EIIC_TYPE_3"/>
    <property type="match status" value="1"/>
</dbReference>
<comment type="function">
    <text evidence="8">The phosphoenolpyruvate-dependent sugar phosphotransferase system (PTS), a major carbohydrate active -transport system, catalyzes the phosphorylation of incoming sugar substrates concomitant with their translocation across the cell membrane.</text>
</comment>
<dbReference type="RefSeq" id="WP_125578351.1">
    <property type="nucleotide sequence ID" value="NZ_JBHTOF010000092.1"/>
</dbReference>
<dbReference type="EMBL" id="JBHTOF010000092">
    <property type="protein sequence ID" value="MFD1465988.1"/>
    <property type="molecule type" value="Genomic_DNA"/>
</dbReference>
<dbReference type="InterPro" id="IPR004501">
    <property type="entry name" value="PTS_EIIC_3"/>
</dbReference>
<feature type="transmembrane region" description="Helical" evidence="9">
    <location>
        <begin position="292"/>
        <end position="311"/>
    </location>
</feature>
<feature type="transmembrane region" description="Helical" evidence="9">
    <location>
        <begin position="100"/>
        <end position="120"/>
    </location>
</feature>
<keyword evidence="7 8" id="KW-0472">Membrane</keyword>
<reference evidence="12" key="1">
    <citation type="journal article" date="2019" name="Int. J. Syst. Evol. Microbiol.">
        <title>The Global Catalogue of Microorganisms (GCM) 10K type strain sequencing project: providing services to taxonomists for standard genome sequencing and annotation.</title>
        <authorList>
            <consortium name="The Broad Institute Genomics Platform"/>
            <consortium name="The Broad Institute Genome Sequencing Center for Infectious Disease"/>
            <person name="Wu L."/>
            <person name="Ma J."/>
        </authorList>
    </citation>
    <scope>NUCLEOTIDE SEQUENCE [LARGE SCALE GENOMIC DNA]</scope>
    <source>
        <strain evidence="12">CCM 8951</strain>
    </source>
</reference>
<feature type="domain" description="PTS EIIC type-3" evidence="10">
    <location>
        <begin position="6"/>
        <end position="417"/>
    </location>
</feature>
<proteinExistence type="predicted"/>
<dbReference type="NCBIfam" id="TIGR00410">
    <property type="entry name" value="lacE"/>
    <property type="match status" value="1"/>
</dbReference>
<evidence type="ECO:0000256" key="4">
    <source>
        <dbReference type="ARBA" id="ARBA00022597"/>
    </source>
</evidence>
<feature type="transmembrane region" description="Helical" evidence="9">
    <location>
        <begin position="323"/>
        <end position="343"/>
    </location>
</feature>
<dbReference type="PANTHER" id="PTHR33989">
    <property type="match status" value="1"/>
</dbReference>
<dbReference type="InterPro" id="IPR051088">
    <property type="entry name" value="PTS_Sugar-EIIC/EIIB"/>
</dbReference>
<evidence type="ECO:0000259" key="10">
    <source>
        <dbReference type="PROSITE" id="PS51105"/>
    </source>
</evidence>
<keyword evidence="12" id="KW-1185">Reference proteome</keyword>
<keyword evidence="3 8" id="KW-1003">Cell membrane</keyword>
<keyword evidence="6 9" id="KW-1133">Transmembrane helix</keyword>
<feature type="transmembrane region" description="Helical" evidence="9">
    <location>
        <begin position="140"/>
        <end position="162"/>
    </location>
</feature>
<gene>
    <name evidence="11" type="ORF">ACFQ4L_07925</name>
</gene>
<dbReference type="Proteomes" id="UP001597244">
    <property type="component" value="Unassembled WGS sequence"/>
</dbReference>
<sequence length="440" mass="47020">MENSKFGEKFTQIAVKLGNQIHLRTLRDAFATIMPLYILAGLAVLLNNTVFTWIFKGATLVSVQYWGTLITNATLNISGLLIAAMIGYHLAQNRRFDNPLAAVLVSVSSLIVMMPNTVSVTPDGAKKAVDVSSVLTFTNLGTGSMFAGIIVALLATELFIRVSSYKRLQVNLGENVPPAVGKSFNVLIPIIIVVSVFAVASALLNNIAGMNLINLITTAIQEPLRHIGTGLWGAIILYSLGNMLWLFGIHQSVIYSSILEPLLIINITQNIAAYNNGQAIPNIINVSQVASFGLIGGSGSTLCLLLATFLVGRNSVTRSVGKLAIAPGIFNINEPVIFGYPIVYNLSMAVPFILVPALGIFISYVATAIGWMSPCVVMVPWTTPIGLSAFLATAGDWRAVVVQLVVFVLGVLIYMPFVKINDNVLKAQAKSDADEAAVNA</sequence>
<evidence type="ECO:0000256" key="9">
    <source>
        <dbReference type="SAM" id="Phobius"/>
    </source>
</evidence>
<comment type="subcellular location">
    <subcellularLocation>
        <location evidence="1">Cell membrane</location>
        <topology evidence="1">Multi-pass membrane protein</topology>
    </subcellularLocation>
</comment>
<dbReference type="InterPro" id="IPR003352">
    <property type="entry name" value="PTS_EIIC"/>
</dbReference>
<evidence type="ECO:0000256" key="3">
    <source>
        <dbReference type="ARBA" id="ARBA00022475"/>
    </source>
</evidence>
<feature type="transmembrane region" description="Helical" evidence="9">
    <location>
        <begin position="183"/>
        <end position="204"/>
    </location>
</feature>
<dbReference type="PIRSF" id="PIRSF006351">
    <property type="entry name" value="PTS_EIIC-Cellobiose"/>
    <property type="match status" value="1"/>
</dbReference>
<dbReference type="Pfam" id="PF02378">
    <property type="entry name" value="PTS_EIIC"/>
    <property type="match status" value="1"/>
</dbReference>
<dbReference type="InterPro" id="IPR004796">
    <property type="entry name" value="PTS_IIC_cello"/>
</dbReference>
<evidence type="ECO:0000256" key="1">
    <source>
        <dbReference type="ARBA" id="ARBA00004651"/>
    </source>
</evidence>
<keyword evidence="2 8" id="KW-0813">Transport</keyword>
<feature type="transmembrane region" description="Helical" evidence="9">
    <location>
        <begin position="29"/>
        <end position="54"/>
    </location>
</feature>
<protein>
    <recommendedName>
        <fullName evidence="8">Permease IIC component</fullName>
    </recommendedName>
</protein>
<keyword evidence="4 8" id="KW-0762">Sugar transport</keyword>